<dbReference type="InterPro" id="IPR012337">
    <property type="entry name" value="RNaseH-like_sf"/>
</dbReference>
<organism evidence="1 2">
    <name type="scientific">Hibiscus sabdariffa</name>
    <name type="common">roselle</name>
    <dbReference type="NCBI Taxonomy" id="183260"/>
    <lineage>
        <taxon>Eukaryota</taxon>
        <taxon>Viridiplantae</taxon>
        <taxon>Streptophyta</taxon>
        <taxon>Embryophyta</taxon>
        <taxon>Tracheophyta</taxon>
        <taxon>Spermatophyta</taxon>
        <taxon>Magnoliopsida</taxon>
        <taxon>eudicotyledons</taxon>
        <taxon>Gunneridae</taxon>
        <taxon>Pentapetalae</taxon>
        <taxon>rosids</taxon>
        <taxon>malvids</taxon>
        <taxon>Malvales</taxon>
        <taxon>Malvaceae</taxon>
        <taxon>Malvoideae</taxon>
        <taxon>Hibiscus</taxon>
    </lineage>
</organism>
<dbReference type="PANTHER" id="PTHR47723">
    <property type="entry name" value="OS05G0353850 PROTEIN"/>
    <property type="match status" value="1"/>
</dbReference>
<proteinExistence type="predicted"/>
<name>A0ABR2A0U8_9ROSI</name>
<dbReference type="InterPro" id="IPR036397">
    <property type="entry name" value="RNaseH_sf"/>
</dbReference>
<sequence length="354" mass="40806">MTTISGEWDWSRLNSLQPRNILDQIAAIPPPHCQFSPDSLGWRWNDTREFSTRSAYDYLMGSNITPRDAIWKRIWSLEIPQRVRIFLRTTIHQRNLTNVLSTAKNRRIWIIFFVDLLWKERCSTIFEPERSHREDLLLRGNRLLDECQHAFATTSRSQLPGLVTQRWSRPPPGWIKANVDASVLSTAGSASLGGVFRNEDGSWHYGFTRNIGHCSVLFAELWALHDCLSKAWSLNFRRLVIETDCMEVIRILKHSSNTRIGNNLIELIRNWTRKEWQLVIRHVSRNLNHVANRVAALGHASSREGLSLTSPPVELTLLVEEEKESSICERMISQDWSNTSTVAYFNMQSDPGGS</sequence>
<dbReference type="Proteomes" id="UP001396334">
    <property type="component" value="Unassembled WGS sequence"/>
</dbReference>
<evidence type="ECO:0000313" key="2">
    <source>
        <dbReference type="Proteomes" id="UP001396334"/>
    </source>
</evidence>
<dbReference type="SUPFAM" id="SSF53098">
    <property type="entry name" value="Ribonuclease H-like"/>
    <property type="match status" value="1"/>
</dbReference>
<protein>
    <submittedName>
        <fullName evidence="1">Uncharacterized protein</fullName>
    </submittedName>
</protein>
<dbReference type="PANTHER" id="PTHR47723:SF19">
    <property type="entry name" value="POLYNUCLEOTIDYL TRANSFERASE, RIBONUCLEASE H-LIKE SUPERFAMILY PROTEIN"/>
    <property type="match status" value="1"/>
</dbReference>
<reference evidence="1 2" key="1">
    <citation type="journal article" date="2024" name="G3 (Bethesda)">
        <title>Genome assembly of Hibiscus sabdariffa L. provides insights into metabolisms of medicinal natural products.</title>
        <authorList>
            <person name="Kim T."/>
        </authorList>
    </citation>
    <scope>NUCLEOTIDE SEQUENCE [LARGE SCALE GENOMIC DNA]</scope>
    <source>
        <strain evidence="1">TK-2024</strain>
        <tissue evidence="1">Old leaves</tissue>
    </source>
</reference>
<evidence type="ECO:0000313" key="1">
    <source>
        <dbReference type="EMBL" id="KAK8486596.1"/>
    </source>
</evidence>
<dbReference type="InterPro" id="IPR002156">
    <property type="entry name" value="RNaseH_domain"/>
</dbReference>
<dbReference type="InterPro" id="IPR053151">
    <property type="entry name" value="RNase_H-like"/>
</dbReference>
<comment type="caution">
    <text evidence="1">The sequence shown here is derived from an EMBL/GenBank/DDBJ whole genome shotgun (WGS) entry which is preliminary data.</text>
</comment>
<dbReference type="InterPro" id="IPR044730">
    <property type="entry name" value="RNase_H-like_dom_plant"/>
</dbReference>
<keyword evidence="2" id="KW-1185">Reference proteome</keyword>
<dbReference type="EMBL" id="JBBPBN010000435">
    <property type="protein sequence ID" value="KAK8486596.1"/>
    <property type="molecule type" value="Genomic_DNA"/>
</dbReference>
<gene>
    <name evidence="1" type="ORF">V6N11_068290</name>
</gene>
<dbReference type="Gene3D" id="3.30.420.10">
    <property type="entry name" value="Ribonuclease H-like superfamily/Ribonuclease H"/>
    <property type="match status" value="1"/>
</dbReference>
<accession>A0ABR2A0U8</accession>
<dbReference type="CDD" id="cd06222">
    <property type="entry name" value="RNase_H_like"/>
    <property type="match status" value="1"/>
</dbReference>
<dbReference type="Pfam" id="PF13456">
    <property type="entry name" value="RVT_3"/>
    <property type="match status" value="1"/>
</dbReference>